<evidence type="ECO:0000256" key="4">
    <source>
        <dbReference type="ARBA" id="ARBA00023015"/>
    </source>
</evidence>
<dbReference type="GO" id="GO:0045944">
    <property type="term" value="P:positive regulation of transcription by RNA polymerase II"/>
    <property type="evidence" value="ECO:0007669"/>
    <property type="project" value="TreeGrafter"/>
</dbReference>
<dbReference type="Pfam" id="PF00105">
    <property type="entry name" value="zf-C4"/>
    <property type="match status" value="1"/>
</dbReference>
<keyword evidence="11" id="KW-1185">Reference proteome</keyword>
<dbReference type="SMART" id="SM00399">
    <property type="entry name" value="ZnF_C4"/>
    <property type="match status" value="1"/>
</dbReference>
<keyword evidence="7" id="KW-0675">Receptor</keyword>
<evidence type="ECO:0000256" key="8">
    <source>
        <dbReference type="ARBA" id="ARBA00023242"/>
    </source>
</evidence>
<reference evidence="10" key="1">
    <citation type="submission" date="2021-02" db="EMBL/GenBank/DDBJ databases">
        <authorList>
            <person name="Nowell W R."/>
        </authorList>
    </citation>
    <scope>NUCLEOTIDE SEQUENCE</scope>
</reference>
<keyword evidence="6" id="KW-0804">Transcription</keyword>
<dbReference type="PROSITE" id="PS51030">
    <property type="entry name" value="NUCLEAR_REC_DBD_2"/>
    <property type="match status" value="1"/>
</dbReference>
<dbReference type="GO" id="GO:0008270">
    <property type="term" value="F:zinc ion binding"/>
    <property type="evidence" value="ECO:0007669"/>
    <property type="project" value="UniProtKB-KW"/>
</dbReference>
<dbReference type="PANTHER" id="PTHR24082">
    <property type="entry name" value="NUCLEAR HORMONE RECEPTOR"/>
    <property type="match status" value="1"/>
</dbReference>
<evidence type="ECO:0000256" key="6">
    <source>
        <dbReference type="ARBA" id="ARBA00023163"/>
    </source>
</evidence>
<dbReference type="GO" id="GO:0030154">
    <property type="term" value="P:cell differentiation"/>
    <property type="evidence" value="ECO:0007669"/>
    <property type="project" value="TreeGrafter"/>
</dbReference>
<evidence type="ECO:0000256" key="2">
    <source>
        <dbReference type="ARBA" id="ARBA00022771"/>
    </source>
</evidence>
<keyword evidence="2" id="KW-0863">Zinc-finger</keyword>
<dbReference type="InterPro" id="IPR013088">
    <property type="entry name" value="Znf_NHR/GATA"/>
</dbReference>
<organism evidence="10 11">
    <name type="scientific">Adineta ricciae</name>
    <name type="common">Rotifer</name>
    <dbReference type="NCBI Taxonomy" id="249248"/>
    <lineage>
        <taxon>Eukaryota</taxon>
        <taxon>Metazoa</taxon>
        <taxon>Spiralia</taxon>
        <taxon>Gnathifera</taxon>
        <taxon>Rotifera</taxon>
        <taxon>Eurotatoria</taxon>
        <taxon>Bdelloidea</taxon>
        <taxon>Adinetida</taxon>
        <taxon>Adinetidae</taxon>
        <taxon>Adineta</taxon>
    </lineage>
</organism>
<keyword evidence="1" id="KW-0479">Metal-binding</keyword>
<evidence type="ECO:0000259" key="9">
    <source>
        <dbReference type="PROSITE" id="PS51030"/>
    </source>
</evidence>
<dbReference type="PROSITE" id="PS00031">
    <property type="entry name" value="NUCLEAR_REC_DBD_1"/>
    <property type="match status" value="1"/>
</dbReference>
<dbReference type="InterPro" id="IPR050234">
    <property type="entry name" value="Nuclear_hormone_rcpt_NR1"/>
</dbReference>
<evidence type="ECO:0000256" key="1">
    <source>
        <dbReference type="ARBA" id="ARBA00022723"/>
    </source>
</evidence>
<dbReference type="InterPro" id="IPR035500">
    <property type="entry name" value="NHR-like_dom_sf"/>
</dbReference>
<dbReference type="SUPFAM" id="SSF57716">
    <property type="entry name" value="Glucocorticoid receptor-like (DNA-binding domain)"/>
    <property type="match status" value="1"/>
</dbReference>
<evidence type="ECO:0000256" key="3">
    <source>
        <dbReference type="ARBA" id="ARBA00022833"/>
    </source>
</evidence>
<evidence type="ECO:0000313" key="11">
    <source>
        <dbReference type="Proteomes" id="UP000663828"/>
    </source>
</evidence>
<evidence type="ECO:0000256" key="5">
    <source>
        <dbReference type="ARBA" id="ARBA00023125"/>
    </source>
</evidence>
<dbReference type="GO" id="GO:0004879">
    <property type="term" value="F:nuclear receptor activity"/>
    <property type="evidence" value="ECO:0007669"/>
    <property type="project" value="TreeGrafter"/>
</dbReference>
<keyword evidence="5" id="KW-0238">DNA-binding</keyword>
<comment type="caution">
    <text evidence="10">The sequence shown here is derived from an EMBL/GenBank/DDBJ whole genome shotgun (WGS) entry which is preliminary data.</text>
</comment>
<evidence type="ECO:0000313" key="10">
    <source>
        <dbReference type="EMBL" id="CAF1558907.1"/>
    </source>
</evidence>
<sequence length="404" mass="46085">MSSKRHLSASLPSQCADHSKTQIHEGNVINSNICQICGDKANIFNYGALACQSCKMFFRRNSVHPERVRPCMCSKLCEINVYTRRACSACRLTKCFTMGMNTYLIRKEIQSRKTNVSRIQSKSNQVATCEQERSIVRLFGSDSSRNNRSLLDNVEWTLLSNIVHAYDTYTNVSPINCYVKQLFISSSTTSDMASKIANVREITTFVYKSIQSFISALPDFRTLTAGEQTSLFERNLPGVAALYLTVLFRVTDMTHSSQCIDAFALVYGSDMMQQAVRIDQRLDPDLTIVKLALMILAFSSNCFLVHKIENFQNNSFLHGTYSLLGSQTTYVELLWKYMTYRYGYDDSIHRFSRLIEVVLDVIKYSSYIYANSSTHQDLVEGVLEQMKQSILIEYNKPEPLWGKT</sequence>
<dbReference type="Proteomes" id="UP000663828">
    <property type="component" value="Unassembled WGS sequence"/>
</dbReference>
<evidence type="ECO:0000256" key="7">
    <source>
        <dbReference type="ARBA" id="ARBA00023170"/>
    </source>
</evidence>
<feature type="domain" description="Nuclear receptor" evidence="9">
    <location>
        <begin position="31"/>
        <end position="107"/>
    </location>
</feature>
<dbReference type="Gene3D" id="1.10.565.10">
    <property type="entry name" value="Retinoid X Receptor"/>
    <property type="match status" value="1"/>
</dbReference>
<keyword evidence="3" id="KW-0862">Zinc</keyword>
<dbReference type="GO" id="GO:0000122">
    <property type="term" value="P:negative regulation of transcription by RNA polymerase II"/>
    <property type="evidence" value="ECO:0007669"/>
    <property type="project" value="TreeGrafter"/>
</dbReference>
<dbReference type="PANTHER" id="PTHR24082:SF507">
    <property type="entry name" value="BILE ACID RECEPTOR-RELATED"/>
    <property type="match status" value="1"/>
</dbReference>
<protein>
    <recommendedName>
        <fullName evidence="9">Nuclear receptor domain-containing protein</fullName>
    </recommendedName>
</protein>
<proteinExistence type="predicted"/>
<dbReference type="AlphaFoldDB" id="A0A815XL08"/>
<gene>
    <name evidence="10" type="ORF">XAT740_LOCUS43469</name>
</gene>
<dbReference type="Gene3D" id="3.30.50.10">
    <property type="entry name" value="Erythroid Transcription Factor GATA-1, subunit A"/>
    <property type="match status" value="1"/>
</dbReference>
<dbReference type="InterPro" id="IPR001628">
    <property type="entry name" value="Znf_hrmn_rcpt"/>
</dbReference>
<dbReference type="GO" id="GO:0000978">
    <property type="term" value="F:RNA polymerase II cis-regulatory region sequence-specific DNA binding"/>
    <property type="evidence" value="ECO:0007669"/>
    <property type="project" value="TreeGrafter"/>
</dbReference>
<keyword evidence="8" id="KW-0539">Nucleus</keyword>
<dbReference type="PRINTS" id="PR00047">
    <property type="entry name" value="STROIDFINGER"/>
</dbReference>
<keyword evidence="4" id="KW-0805">Transcription regulation</keyword>
<name>A0A815XL08_ADIRI</name>
<dbReference type="SUPFAM" id="SSF48508">
    <property type="entry name" value="Nuclear receptor ligand-binding domain"/>
    <property type="match status" value="1"/>
</dbReference>
<dbReference type="EMBL" id="CAJNOR010005361">
    <property type="protein sequence ID" value="CAF1558907.1"/>
    <property type="molecule type" value="Genomic_DNA"/>
</dbReference>
<accession>A0A815XL08</accession>